<feature type="compositionally biased region" description="Polar residues" evidence="1">
    <location>
        <begin position="1"/>
        <end position="12"/>
    </location>
</feature>
<reference evidence="2 3" key="1">
    <citation type="journal article" date="2018" name="Biotechnol. Biofuels">
        <title>Integrative visual omics of the white-rot fungus Polyporus brumalis exposes the biotechnological potential of its oxidative enzymes for delignifying raw plant biomass.</title>
        <authorList>
            <person name="Miyauchi S."/>
            <person name="Rancon A."/>
            <person name="Drula E."/>
            <person name="Hage H."/>
            <person name="Chaduli D."/>
            <person name="Favel A."/>
            <person name="Grisel S."/>
            <person name="Henrissat B."/>
            <person name="Herpoel-Gimbert I."/>
            <person name="Ruiz-Duenas F.J."/>
            <person name="Chevret D."/>
            <person name="Hainaut M."/>
            <person name="Lin J."/>
            <person name="Wang M."/>
            <person name="Pangilinan J."/>
            <person name="Lipzen A."/>
            <person name="Lesage-Meessen L."/>
            <person name="Navarro D."/>
            <person name="Riley R."/>
            <person name="Grigoriev I.V."/>
            <person name="Zhou S."/>
            <person name="Raouche S."/>
            <person name="Rosso M.N."/>
        </authorList>
    </citation>
    <scope>NUCLEOTIDE SEQUENCE [LARGE SCALE GENOMIC DNA]</scope>
    <source>
        <strain evidence="2 3">BRFM 1820</strain>
    </source>
</reference>
<proteinExistence type="predicted"/>
<keyword evidence="3" id="KW-1185">Reference proteome</keyword>
<evidence type="ECO:0000313" key="3">
    <source>
        <dbReference type="Proteomes" id="UP000256964"/>
    </source>
</evidence>
<feature type="region of interest" description="Disordered" evidence="1">
    <location>
        <begin position="1"/>
        <end position="36"/>
    </location>
</feature>
<sequence>MRTQTPYITSRNAAAPSHGPSSNRMLDRARNETPATHKALARTSTDCAFGFASTLFTPSCPVPHHQPPQHTAPQLHASENSDMALTMTRRRGAILLPNWYVPRGNTRSRGEEVKRECTDTCRARREGELRPASSVREHRESVATTYPLARCRSCRCPVHDSVLATEMAA</sequence>
<evidence type="ECO:0000313" key="2">
    <source>
        <dbReference type="EMBL" id="RDX43118.1"/>
    </source>
</evidence>
<accession>A0A371CS56</accession>
<dbReference type="EMBL" id="KZ857470">
    <property type="protein sequence ID" value="RDX43118.1"/>
    <property type="molecule type" value="Genomic_DNA"/>
</dbReference>
<dbReference type="AlphaFoldDB" id="A0A371CS56"/>
<protein>
    <submittedName>
        <fullName evidence="2">Uncharacterized protein</fullName>
    </submittedName>
</protein>
<dbReference type="Proteomes" id="UP000256964">
    <property type="component" value="Unassembled WGS sequence"/>
</dbReference>
<gene>
    <name evidence="2" type="ORF">OH76DRAFT_1240894</name>
</gene>
<organism evidence="2 3">
    <name type="scientific">Lentinus brumalis</name>
    <dbReference type="NCBI Taxonomy" id="2498619"/>
    <lineage>
        <taxon>Eukaryota</taxon>
        <taxon>Fungi</taxon>
        <taxon>Dikarya</taxon>
        <taxon>Basidiomycota</taxon>
        <taxon>Agaricomycotina</taxon>
        <taxon>Agaricomycetes</taxon>
        <taxon>Polyporales</taxon>
        <taxon>Polyporaceae</taxon>
        <taxon>Lentinus</taxon>
    </lineage>
</organism>
<evidence type="ECO:0000256" key="1">
    <source>
        <dbReference type="SAM" id="MobiDB-lite"/>
    </source>
</evidence>
<name>A0A371CS56_9APHY</name>